<keyword evidence="1" id="KW-0812">Transmembrane</keyword>
<dbReference type="AlphaFoldDB" id="A0AAV2QLC5"/>
<evidence type="ECO:0000313" key="2">
    <source>
        <dbReference type="EMBL" id="CAL4085948.1"/>
    </source>
</evidence>
<feature type="transmembrane region" description="Helical" evidence="1">
    <location>
        <begin position="20"/>
        <end position="40"/>
    </location>
</feature>
<keyword evidence="3" id="KW-1185">Reference proteome</keyword>
<keyword evidence="1" id="KW-0472">Membrane</keyword>
<dbReference type="EMBL" id="CAXKWB010007177">
    <property type="protein sequence ID" value="CAL4085948.1"/>
    <property type="molecule type" value="Genomic_DNA"/>
</dbReference>
<gene>
    <name evidence="2" type="ORF">MNOR_LOCUS12865</name>
</gene>
<name>A0AAV2QLC5_MEGNR</name>
<accession>A0AAV2QLC5</accession>
<reference evidence="2 3" key="1">
    <citation type="submission" date="2024-05" db="EMBL/GenBank/DDBJ databases">
        <authorList>
            <person name="Wallberg A."/>
        </authorList>
    </citation>
    <scope>NUCLEOTIDE SEQUENCE [LARGE SCALE GENOMIC DNA]</scope>
</reference>
<evidence type="ECO:0000313" key="3">
    <source>
        <dbReference type="Proteomes" id="UP001497623"/>
    </source>
</evidence>
<organism evidence="2 3">
    <name type="scientific">Meganyctiphanes norvegica</name>
    <name type="common">Northern krill</name>
    <name type="synonym">Thysanopoda norvegica</name>
    <dbReference type="NCBI Taxonomy" id="48144"/>
    <lineage>
        <taxon>Eukaryota</taxon>
        <taxon>Metazoa</taxon>
        <taxon>Ecdysozoa</taxon>
        <taxon>Arthropoda</taxon>
        <taxon>Crustacea</taxon>
        <taxon>Multicrustacea</taxon>
        <taxon>Malacostraca</taxon>
        <taxon>Eumalacostraca</taxon>
        <taxon>Eucarida</taxon>
        <taxon>Euphausiacea</taxon>
        <taxon>Euphausiidae</taxon>
        <taxon>Meganyctiphanes</taxon>
    </lineage>
</organism>
<comment type="caution">
    <text evidence="2">The sequence shown here is derived from an EMBL/GenBank/DDBJ whole genome shotgun (WGS) entry which is preliminary data.</text>
</comment>
<proteinExistence type="predicted"/>
<evidence type="ECO:0000256" key="1">
    <source>
        <dbReference type="SAM" id="Phobius"/>
    </source>
</evidence>
<dbReference type="Proteomes" id="UP001497623">
    <property type="component" value="Unassembled WGS sequence"/>
</dbReference>
<keyword evidence="1" id="KW-1133">Transmembrane helix</keyword>
<protein>
    <submittedName>
        <fullName evidence="2">Uncharacterized protein</fullName>
    </submittedName>
</protein>
<sequence length="145" mass="16551">MYPSKHLPTTIMDYPSTTQALFALIVMIIVLLFILIYCCWGSFSCTQRNETAQEEEHGSPQNRQNNQQRGSDTAGRMVIVPFSNMIYVGDPETRQIYQIPIDQDKPPAYTDVFMAGLPQVPPRHTRIVVKGCQLIQIPHQHMKMS</sequence>